<reference evidence="1" key="1">
    <citation type="submission" date="2014-09" db="EMBL/GenBank/DDBJ databases">
        <authorList>
            <person name="Magalhaes I.L.F."/>
            <person name="Oliveira U."/>
            <person name="Santos F.R."/>
            <person name="Vidigal T.H.D.A."/>
            <person name="Brescovit A.D."/>
            <person name="Santos A.J."/>
        </authorList>
    </citation>
    <scope>NUCLEOTIDE SEQUENCE</scope>
    <source>
        <tissue evidence="1">Shoot tissue taken approximately 20 cm above the soil surface</tissue>
    </source>
</reference>
<dbReference type="EMBL" id="GBRH01240609">
    <property type="protein sequence ID" value="JAD57286.1"/>
    <property type="molecule type" value="Transcribed_RNA"/>
</dbReference>
<evidence type="ECO:0000313" key="1">
    <source>
        <dbReference type="EMBL" id="JAD57286.1"/>
    </source>
</evidence>
<reference evidence="1" key="2">
    <citation type="journal article" date="2015" name="Data Brief">
        <title>Shoot transcriptome of the giant reed, Arundo donax.</title>
        <authorList>
            <person name="Barrero R.A."/>
            <person name="Guerrero F.D."/>
            <person name="Moolhuijzen P."/>
            <person name="Goolsby J.A."/>
            <person name="Tidwell J."/>
            <person name="Bellgard S.E."/>
            <person name="Bellgard M.I."/>
        </authorList>
    </citation>
    <scope>NUCLEOTIDE SEQUENCE</scope>
    <source>
        <tissue evidence="1">Shoot tissue taken approximately 20 cm above the soil surface</tissue>
    </source>
</reference>
<sequence length="39" mass="4819">MRCRHVYILRCMTMCQPSFWVEYIVNFSINFKHRKVAPI</sequence>
<accession>A0A0A9B1N4</accession>
<dbReference type="AlphaFoldDB" id="A0A0A9B1N4"/>
<protein>
    <submittedName>
        <fullName evidence="1">Uncharacterized protein</fullName>
    </submittedName>
</protein>
<proteinExistence type="predicted"/>
<organism evidence="1">
    <name type="scientific">Arundo donax</name>
    <name type="common">Giant reed</name>
    <name type="synonym">Donax arundinaceus</name>
    <dbReference type="NCBI Taxonomy" id="35708"/>
    <lineage>
        <taxon>Eukaryota</taxon>
        <taxon>Viridiplantae</taxon>
        <taxon>Streptophyta</taxon>
        <taxon>Embryophyta</taxon>
        <taxon>Tracheophyta</taxon>
        <taxon>Spermatophyta</taxon>
        <taxon>Magnoliopsida</taxon>
        <taxon>Liliopsida</taxon>
        <taxon>Poales</taxon>
        <taxon>Poaceae</taxon>
        <taxon>PACMAD clade</taxon>
        <taxon>Arundinoideae</taxon>
        <taxon>Arundineae</taxon>
        <taxon>Arundo</taxon>
    </lineage>
</organism>
<name>A0A0A9B1N4_ARUDO</name>